<feature type="chain" id="PRO_5046021703" description="Alpha-amylase" evidence="1">
    <location>
        <begin position="32"/>
        <end position="518"/>
    </location>
</feature>
<evidence type="ECO:0008006" key="4">
    <source>
        <dbReference type="Google" id="ProtNLM"/>
    </source>
</evidence>
<keyword evidence="1" id="KW-0732">Signal</keyword>
<proteinExistence type="predicted"/>
<evidence type="ECO:0000256" key="1">
    <source>
        <dbReference type="SAM" id="SignalP"/>
    </source>
</evidence>
<comment type="caution">
    <text evidence="2">The sequence shown here is derived from an EMBL/GenBank/DDBJ whole genome shotgun (WGS) entry which is preliminary data.</text>
</comment>
<evidence type="ECO:0000313" key="3">
    <source>
        <dbReference type="Proteomes" id="UP001501442"/>
    </source>
</evidence>
<keyword evidence="3" id="KW-1185">Reference proteome</keyword>
<organism evidence="2 3">
    <name type="scientific">Actinoallomurus vinaceus</name>
    <dbReference type="NCBI Taxonomy" id="1080074"/>
    <lineage>
        <taxon>Bacteria</taxon>
        <taxon>Bacillati</taxon>
        <taxon>Actinomycetota</taxon>
        <taxon>Actinomycetes</taxon>
        <taxon>Streptosporangiales</taxon>
        <taxon>Thermomonosporaceae</taxon>
        <taxon>Actinoallomurus</taxon>
    </lineage>
</organism>
<protein>
    <recommendedName>
        <fullName evidence="4">Alpha-amylase</fullName>
    </recommendedName>
</protein>
<feature type="signal peptide" evidence="1">
    <location>
        <begin position="1"/>
        <end position="31"/>
    </location>
</feature>
<reference evidence="3" key="1">
    <citation type="journal article" date="2019" name="Int. J. Syst. Evol. Microbiol.">
        <title>The Global Catalogue of Microorganisms (GCM) 10K type strain sequencing project: providing services to taxonomists for standard genome sequencing and annotation.</title>
        <authorList>
            <consortium name="The Broad Institute Genomics Platform"/>
            <consortium name="The Broad Institute Genome Sequencing Center for Infectious Disease"/>
            <person name="Wu L."/>
            <person name="Ma J."/>
        </authorList>
    </citation>
    <scope>NUCLEOTIDE SEQUENCE [LARGE SCALE GENOMIC DNA]</scope>
    <source>
        <strain evidence="3">JCM 17939</strain>
    </source>
</reference>
<gene>
    <name evidence="2" type="ORF">GCM10023196_041790</name>
</gene>
<name>A0ABP8UC05_9ACTN</name>
<dbReference type="Proteomes" id="UP001501442">
    <property type="component" value="Unassembled WGS sequence"/>
</dbReference>
<accession>A0ABP8UC05</accession>
<sequence>MRTTFGLTRRRAGAMAAIAVTFLALASPAKADTTGTIVVSVNNSSGAPDQDPQVDLLFPNGVGYASSSALGGTHTFTGVTPGSYVLRVSDGDGRVTQFYHQKLTLQQADQISVAAGQTTTINETMLAGGVIQAHLTDSTTGAPVNNVCATLNNDSATQVCGLTNGLVQFTDLGQGTDSIQITPTDGLHMPYSINDIAVQLGQTTSLNAKIDPAAAVTGTVVDRATGQPVDLACVSIVNRQLPVFGSDCESDEPTSMYSGTINGTPSGSVQLGQIPAGTYSLFVDPLFLGYGIQWVGANGGTGSQYTALQIHAEPGTVTNIGKILLDRPGSLSGVVHAGDASTPPPANQTSVSTFPLDSATVSADGTYTLSGLGPYAWPVKITDGSGTYASVWAGGSDRKSAELYPVTAGQSAPGPNVVLPQGGQLQGQVQDQNGQPVQGGTDVKLFNAQTGDQIGDSSQTSANYSFTGLATQDIKIEFWVSGHGWTWYRQASSWQDATVVHVTKGDIATLNLSLPPAS</sequence>
<evidence type="ECO:0000313" key="2">
    <source>
        <dbReference type="EMBL" id="GAA4627854.1"/>
    </source>
</evidence>
<dbReference type="EMBL" id="BAABHK010000005">
    <property type="protein sequence ID" value="GAA4627854.1"/>
    <property type="molecule type" value="Genomic_DNA"/>
</dbReference>